<dbReference type="Proteomes" id="UP000799767">
    <property type="component" value="Unassembled WGS sequence"/>
</dbReference>
<keyword evidence="9" id="KW-1185">Reference proteome</keyword>
<dbReference type="GO" id="GO:0000178">
    <property type="term" value="C:exosome (RNase complex)"/>
    <property type="evidence" value="ECO:0007669"/>
    <property type="project" value="TreeGrafter"/>
</dbReference>
<evidence type="ECO:0000256" key="4">
    <source>
        <dbReference type="ARBA" id="ARBA00022884"/>
    </source>
</evidence>
<feature type="compositionally biased region" description="Basic and acidic residues" evidence="7">
    <location>
        <begin position="240"/>
        <end position="255"/>
    </location>
</feature>
<dbReference type="InterPro" id="IPR011082">
    <property type="entry name" value="Exosome-assoc_fac/DNA_repair"/>
</dbReference>
<evidence type="ECO:0000256" key="1">
    <source>
        <dbReference type="ARBA" id="ARBA00004123"/>
    </source>
</evidence>
<keyword evidence="3 6" id="KW-0698">rRNA processing</keyword>
<dbReference type="GO" id="GO:0003677">
    <property type="term" value="F:DNA binding"/>
    <property type="evidence" value="ECO:0007669"/>
    <property type="project" value="TreeGrafter"/>
</dbReference>
<proteinExistence type="inferred from homology"/>
<name>A0A6A6PQ57_9PEZI</name>
<evidence type="ECO:0000256" key="7">
    <source>
        <dbReference type="SAM" id="MobiDB-lite"/>
    </source>
</evidence>
<evidence type="ECO:0000256" key="6">
    <source>
        <dbReference type="RuleBase" id="RU368003"/>
    </source>
</evidence>
<gene>
    <name evidence="8" type="ORF">BDY17DRAFT_300211</name>
</gene>
<sequence>MEPASVAALVEDLENTIDDLEDSLQPLVKTHLSTSTSKLPLLDKAKAYVLATYALESILFSSLRLHGVDAKAHPVFQELARVKEYFGKIKAAETSGATRPHATLDKEAAQRFIRHGLAGNDRFDRERGAAAGTMGNGGAKRKLEDVVGMGKHTKLDGVSKRVKAGEGAGEYTASSSEVGTPDASARDTDPEMAKAEKKAARKLQRKLEKRHAKFASIDDASTSEVVGSDAASATLYADGSSEHESTTGGVDEQRAWKKPGKPRHKKSKGMKVAG</sequence>
<dbReference type="GeneID" id="54475028"/>
<dbReference type="PANTHER" id="PTHR15341">
    <property type="entry name" value="SUN-COR STEROID HORMONE RECEPTOR CO-REPRESSOR"/>
    <property type="match status" value="1"/>
</dbReference>
<protein>
    <recommendedName>
        <fullName evidence="6">Exosome complex protein</fullName>
    </recommendedName>
</protein>
<dbReference type="OrthoDB" id="1421013at2759"/>
<evidence type="ECO:0000313" key="9">
    <source>
        <dbReference type="Proteomes" id="UP000799767"/>
    </source>
</evidence>
<keyword evidence="4 6" id="KW-0694">RNA-binding</keyword>
<evidence type="ECO:0000313" key="8">
    <source>
        <dbReference type="EMBL" id="KAF2482065.1"/>
    </source>
</evidence>
<evidence type="ECO:0000256" key="2">
    <source>
        <dbReference type="ARBA" id="ARBA00009154"/>
    </source>
</evidence>
<feature type="compositionally biased region" description="Basic residues" evidence="7">
    <location>
        <begin position="256"/>
        <end position="274"/>
    </location>
</feature>
<dbReference type="EMBL" id="MU001637">
    <property type="protein sequence ID" value="KAF2482065.1"/>
    <property type="molecule type" value="Genomic_DNA"/>
</dbReference>
<feature type="region of interest" description="Disordered" evidence="7">
    <location>
        <begin position="157"/>
        <end position="274"/>
    </location>
</feature>
<dbReference type="GO" id="GO:0000460">
    <property type="term" value="P:maturation of 5.8S rRNA"/>
    <property type="evidence" value="ECO:0007669"/>
    <property type="project" value="TreeGrafter"/>
</dbReference>
<dbReference type="GO" id="GO:0005730">
    <property type="term" value="C:nucleolus"/>
    <property type="evidence" value="ECO:0007669"/>
    <property type="project" value="TreeGrafter"/>
</dbReference>
<dbReference type="InterPro" id="IPR007146">
    <property type="entry name" value="Sas10/Utp3/C1D"/>
</dbReference>
<organism evidence="8 9">
    <name type="scientific">Neohortaea acidophila</name>
    <dbReference type="NCBI Taxonomy" id="245834"/>
    <lineage>
        <taxon>Eukaryota</taxon>
        <taxon>Fungi</taxon>
        <taxon>Dikarya</taxon>
        <taxon>Ascomycota</taxon>
        <taxon>Pezizomycotina</taxon>
        <taxon>Dothideomycetes</taxon>
        <taxon>Dothideomycetidae</taxon>
        <taxon>Mycosphaerellales</taxon>
        <taxon>Teratosphaeriaceae</taxon>
        <taxon>Neohortaea</taxon>
    </lineage>
</organism>
<dbReference type="RefSeq" id="XP_033588635.1">
    <property type="nucleotide sequence ID" value="XM_033734026.1"/>
</dbReference>
<evidence type="ECO:0000256" key="3">
    <source>
        <dbReference type="ARBA" id="ARBA00022552"/>
    </source>
</evidence>
<feature type="compositionally biased region" description="Basic residues" evidence="7">
    <location>
        <begin position="199"/>
        <end position="213"/>
    </location>
</feature>
<dbReference type="PANTHER" id="PTHR15341:SF3">
    <property type="entry name" value="NUCLEAR NUCLEIC ACID-BINDING PROTEIN C1D"/>
    <property type="match status" value="1"/>
</dbReference>
<comment type="similarity">
    <text evidence="2 6">Belongs to the C1D family.</text>
</comment>
<dbReference type="GO" id="GO:0003723">
    <property type="term" value="F:RNA binding"/>
    <property type="evidence" value="ECO:0007669"/>
    <property type="project" value="UniProtKB-UniRule"/>
</dbReference>
<keyword evidence="5 6" id="KW-0539">Nucleus</keyword>
<feature type="compositionally biased region" description="Basic and acidic residues" evidence="7">
    <location>
        <begin position="184"/>
        <end position="198"/>
    </location>
</feature>
<comment type="function">
    <text evidence="6">Required for exosome-dependent processing of pre-rRNA and small nucleolar RNA (snRNA) precursors. Involved in processing of 35S pre-rRNA at the A0, A1 and A2 sites.</text>
</comment>
<dbReference type="Pfam" id="PF04000">
    <property type="entry name" value="Sas10_Utp3"/>
    <property type="match status" value="1"/>
</dbReference>
<dbReference type="AlphaFoldDB" id="A0A6A6PQ57"/>
<dbReference type="GO" id="GO:0010468">
    <property type="term" value="P:regulation of gene expression"/>
    <property type="evidence" value="ECO:0007669"/>
    <property type="project" value="TreeGrafter"/>
</dbReference>
<reference evidence="8" key="1">
    <citation type="journal article" date="2020" name="Stud. Mycol.">
        <title>101 Dothideomycetes genomes: a test case for predicting lifestyles and emergence of pathogens.</title>
        <authorList>
            <person name="Haridas S."/>
            <person name="Albert R."/>
            <person name="Binder M."/>
            <person name="Bloem J."/>
            <person name="Labutti K."/>
            <person name="Salamov A."/>
            <person name="Andreopoulos B."/>
            <person name="Baker S."/>
            <person name="Barry K."/>
            <person name="Bills G."/>
            <person name="Bluhm B."/>
            <person name="Cannon C."/>
            <person name="Castanera R."/>
            <person name="Culley D."/>
            <person name="Daum C."/>
            <person name="Ezra D."/>
            <person name="Gonzalez J."/>
            <person name="Henrissat B."/>
            <person name="Kuo A."/>
            <person name="Liang C."/>
            <person name="Lipzen A."/>
            <person name="Lutzoni F."/>
            <person name="Magnuson J."/>
            <person name="Mondo S."/>
            <person name="Nolan M."/>
            <person name="Ohm R."/>
            <person name="Pangilinan J."/>
            <person name="Park H.-J."/>
            <person name="Ramirez L."/>
            <person name="Alfaro M."/>
            <person name="Sun H."/>
            <person name="Tritt A."/>
            <person name="Yoshinaga Y."/>
            <person name="Zwiers L.-H."/>
            <person name="Turgeon B."/>
            <person name="Goodwin S."/>
            <person name="Spatafora J."/>
            <person name="Crous P."/>
            <person name="Grigoriev I."/>
        </authorList>
    </citation>
    <scope>NUCLEOTIDE SEQUENCE</scope>
    <source>
        <strain evidence="8">CBS 113389</strain>
    </source>
</reference>
<evidence type="ECO:0000256" key="5">
    <source>
        <dbReference type="ARBA" id="ARBA00023242"/>
    </source>
</evidence>
<comment type="subcellular location">
    <subcellularLocation>
        <location evidence="1 6">Nucleus</location>
    </subcellularLocation>
</comment>
<accession>A0A6A6PQ57</accession>